<proteinExistence type="predicted"/>
<gene>
    <name evidence="1" type="ORF">PUN28_008293</name>
</gene>
<name>A0AAW2FYY8_9HYME</name>
<evidence type="ECO:0000313" key="2">
    <source>
        <dbReference type="Proteomes" id="UP001430953"/>
    </source>
</evidence>
<organism evidence="1 2">
    <name type="scientific">Cardiocondyla obscurior</name>
    <dbReference type="NCBI Taxonomy" id="286306"/>
    <lineage>
        <taxon>Eukaryota</taxon>
        <taxon>Metazoa</taxon>
        <taxon>Ecdysozoa</taxon>
        <taxon>Arthropoda</taxon>
        <taxon>Hexapoda</taxon>
        <taxon>Insecta</taxon>
        <taxon>Pterygota</taxon>
        <taxon>Neoptera</taxon>
        <taxon>Endopterygota</taxon>
        <taxon>Hymenoptera</taxon>
        <taxon>Apocrita</taxon>
        <taxon>Aculeata</taxon>
        <taxon>Formicoidea</taxon>
        <taxon>Formicidae</taxon>
        <taxon>Myrmicinae</taxon>
        <taxon>Cardiocondyla</taxon>
    </lineage>
</organism>
<accession>A0AAW2FYY8</accession>
<sequence>MSARICRMCETMRADELCSKKLTCK</sequence>
<dbReference type="Proteomes" id="UP001430953">
    <property type="component" value="Unassembled WGS sequence"/>
</dbReference>
<evidence type="ECO:0000313" key="1">
    <source>
        <dbReference type="EMBL" id="KAL0120467.1"/>
    </source>
</evidence>
<protein>
    <submittedName>
        <fullName evidence="1">Uncharacterized protein</fullName>
    </submittedName>
</protein>
<comment type="caution">
    <text evidence="1">The sequence shown here is derived from an EMBL/GenBank/DDBJ whole genome shotgun (WGS) entry which is preliminary data.</text>
</comment>
<reference evidence="1 2" key="1">
    <citation type="submission" date="2023-03" db="EMBL/GenBank/DDBJ databases">
        <title>High recombination rates correlate with genetic variation in Cardiocondyla obscurior ants.</title>
        <authorList>
            <person name="Errbii M."/>
        </authorList>
    </citation>
    <scope>NUCLEOTIDE SEQUENCE [LARGE SCALE GENOMIC DNA]</scope>
    <source>
        <strain evidence="1">Alpha-2009</strain>
        <tissue evidence="1">Whole body</tissue>
    </source>
</reference>
<dbReference type="EMBL" id="JADYXP020000007">
    <property type="protein sequence ID" value="KAL0120467.1"/>
    <property type="molecule type" value="Genomic_DNA"/>
</dbReference>
<keyword evidence="2" id="KW-1185">Reference proteome</keyword>
<dbReference type="AlphaFoldDB" id="A0AAW2FYY8"/>